<dbReference type="CDD" id="cd06267">
    <property type="entry name" value="PBP1_LacI_sugar_binding-like"/>
    <property type="match status" value="1"/>
</dbReference>
<evidence type="ECO:0000259" key="5">
    <source>
        <dbReference type="PROSITE" id="PS01124"/>
    </source>
</evidence>
<dbReference type="SMART" id="SM00354">
    <property type="entry name" value="HTH_LACI"/>
    <property type="match status" value="2"/>
</dbReference>
<dbReference type="PANTHER" id="PTHR30146:SF155">
    <property type="entry name" value="ALANINE RACEMASE"/>
    <property type="match status" value="1"/>
</dbReference>
<evidence type="ECO:0000259" key="6">
    <source>
        <dbReference type="PROSITE" id="PS50932"/>
    </source>
</evidence>
<dbReference type="SUPFAM" id="SSF53822">
    <property type="entry name" value="Periplasmic binding protein-like I"/>
    <property type="match status" value="1"/>
</dbReference>
<dbReference type="SUPFAM" id="SSF47413">
    <property type="entry name" value="lambda repressor-like DNA-binding domains"/>
    <property type="match status" value="2"/>
</dbReference>
<accession>A0ABT9BTG7</accession>
<keyword evidence="2" id="KW-0238">DNA-binding</keyword>
<keyword evidence="3" id="KW-0804">Transcription</keyword>
<dbReference type="PROSITE" id="PS01124">
    <property type="entry name" value="HTH_ARAC_FAMILY_2"/>
    <property type="match status" value="1"/>
</dbReference>
<reference evidence="7 8" key="1">
    <citation type="submission" date="2023-07" db="EMBL/GenBank/DDBJ databases">
        <title>Protaetiibacter sp. nov WY-16 isolated from soil.</title>
        <authorList>
            <person name="Liu B."/>
            <person name="Wan Y."/>
        </authorList>
    </citation>
    <scope>NUCLEOTIDE SEQUENCE [LARGE SCALE GENOMIC DNA]</scope>
    <source>
        <strain evidence="7 8">WY-16</strain>
    </source>
</reference>
<evidence type="ECO:0000256" key="2">
    <source>
        <dbReference type="ARBA" id="ARBA00023125"/>
    </source>
</evidence>
<sequence length="394" mass="41990">MARVTVADVADEAGVSRVTASKVLRGGEGVSPSTTQRVLDAAAALGYGREQSASGEGKRVTIADIASAVGLSKGSVSFALNGQAGISPENREKILETARQLGWRPHSAARALSSSQSKAIGLVLARDVDTLGSEPYFMRLIAGIEAVLSKESIVMLFQTVPSIEAEMAVYDDWWSERRIDGLLLNDLRVDDPRLPYLQGLGIPSVFAGLREGSGTVSAVFHEEAPGVEETVLHLRDLGHRSIGRVAGPAEFAHIAERGQAFARLCSELGIEHYESIETDYSMEQGAEATRYLLARPERPTALVYDNDIMALAGLREAQATGLSIPQDLSIVAWDDSLFCQASSPSLTAVARDIRAFGEQAATSLLDLIRSGAPDTVREPPGRIVARDSTAPPPS</sequence>
<dbReference type="RefSeq" id="WP_305003133.1">
    <property type="nucleotide sequence ID" value="NZ_JAUQUB010000002.1"/>
</dbReference>
<evidence type="ECO:0000256" key="1">
    <source>
        <dbReference type="ARBA" id="ARBA00023015"/>
    </source>
</evidence>
<protein>
    <submittedName>
        <fullName evidence="7">Substrate-binding domain-containing protein</fullName>
    </submittedName>
</protein>
<evidence type="ECO:0000256" key="3">
    <source>
        <dbReference type="ARBA" id="ARBA00023163"/>
    </source>
</evidence>
<dbReference type="InterPro" id="IPR046335">
    <property type="entry name" value="LacI/GalR-like_sensor"/>
</dbReference>
<feature type="domain" description="HTH araC/xylS-type" evidence="5">
    <location>
        <begin position="1"/>
        <end position="94"/>
    </location>
</feature>
<evidence type="ECO:0000313" key="8">
    <source>
        <dbReference type="Proteomes" id="UP001241072"/>
    </source>
</evidence>
<dbReference type="CDD" id="cd01392">
    <property type="entry name" value="HTH_LacI"/>
    <property type="match status" value="2"/>
</dbReference>
<evidence type="ECO:0000256" key="4">
    <source>
        <dbReference type="SAM" id="MobiDB-lite"/>
    </source>
</evidence>
<dbReference type="Pfam" id="PF00356">
    <property type="entry name" value="LacI"/>
    <property type="match status" value="2"/>
</dbReference>
<feature type="domain" description="HTH lacI-type" evidence="6">
    <location>
        <begin position="60"/>
        <end position="114"/>
    </location>
</feature>
<dbReference type="InterPro" id="IPR028082">
    <property type="entry name" value="Peripla_BP_I"/>
</dbReference>
<evidence type="ECO:0000313" key="7">
    <source>
        <dbReference type="EMBL" id="MDO7882700.1"/>
    </source>
</evidence>
<keyword evidence="8" id="KW-1185">Reference proteome</keyword>
<dbReference type="Gene3D" id="1.10.260.40">
    <property type="entry name" value="lambda repressor-like DNA-binding domains"/>
    <property type="match status" value="2"/>
</dbReference>
<dbReference type="PANTHER" id="PTHR30146">
    <property type="entry name" value="LACI-RELATED TRANSCRIPTIONAL REPRESSOR"/>
    <property type="match status" value="1"/>
</dbReference>
<dbReference type="EMBL" id="JAUQUB010000002">
    <property type="protein sequence ID" value="MDO7882700.1"/>
    <property type="molecule type" value="Genomic_DNA"/>
</dbReference>
<dbReference type="Pfam" id="PF13377">
    <property type="entry name" value="Peripla_BP_3"/>
    <property type="match status" value="1"/>
</dbReference>
<dbReference type="Proteomes" id="UP001241072">
    <property type="component" value="Unassembled WGS sequence"/>
</dbReference>
<organism evidence="7 8">
    <name type="scientific">Antiquaquibacter soli</name>
    <dbReference type="NCBI Taxonomy" id="3064523"/>
    <lineage>
        <taxon>Bacteria</taxon>
        <taxon>Bacillati</taxon>
        <taxon>Actinomycetota</taxon>
        <taxon>Actinomycetes</taxon>
        <taxon>Micrococcales</taxon>
        <taxon>Microbacteriaceae</taxon>
        <taxon>Antiquaquibacter</taxon>
    </lineage>
</organism>
<dbReference type="PROSITE" id="PS00356">
    <property type="entry name" value="HTH_LACI_1"/>
    <property type="match status" value="1"/>
</dbReference>
<proteinExistence type="predicted"/>
<dbReference type="PROSITE" id="PS50932">
    <property type="entry name" value="HTH_LACI_2"/>
    <property type="match status" value="2"/>
</dbReference>
<dbReference type="Gene3D" id="3.40.50.2300">
    <property type="match status" value="2"/>
</dbReference>
<dbReference type="InterPro" id="IPR000843">
    <property type="entry name" value="HTH_LacI"/>
</dbReference>
<dbReference type="InterPro" id="IPR010982">
    <property type="entry name" value="Lambda_DNA-bd_dom_sf"/>
</dbReference>
<name>A0ABT9BTG7_9MICO</name>
<feature type="region of interest" description="Disordered" evidence="4">
    <location>
        <begin position="371"/>
        <end position="394"/>
    </location>
</feature>
<keyword evidence="1" id="KW-0805">Transcription regulation</keyword>
<feature type="domain" description="HTH lacI-type" evidence="6">
    <location>
        <begin position="4"/>
        <end position="58"/>
    </location>
</feature>
<gene>
    <name evidence="7" type="ORF">Q5716_10740</name>
</gene>
<dbReference type="InterPro" id="IPR018060">
    <property type="entry name" value="HTH_AraC"/>
</dbReference>
<comment type="caution">
    <text evidence="7">The sequence shown here is derived from an EMBL/GenBank/DDBJ whole genome shotgun (WGS) entry which is preliminary data.</text>
</comment>